<keyword evidence="2" id="KW-1185">Reference proteome</keyword>
<organism evidence="1 2">
    <name type="scientific">Hypsibius exemplaris</name>
    <name type="common">Freshwater tardigrade</name>
    <dbReference type="NCBI Taxonomy" id="2072580"/>
    <lineage>
        <taxon>Eukaryota</taxon>
        <taxon>Metazoa</taxon>
        <taxon>Ecdysozoa</taxon>
        <taxon>Tardigrada</taxon>
        <taxon>Eutardigrada</taxon>
        <taxon>Parachela</taxon>
        <taxon>Hypsibioidea</taxon>
        <taxon>Hypsibiidae</taxon>
        <taxon>Hypsibius</taxon>
    </lineage>
</organism>
<proteinExistence type="predicted"/>
<gene>
    <name evidence="1" type="ORF">BV898_13306</name>
</gene>
<evidence type="ECO:0000313" key="1">
    <source>
        <dbReference type="EMBL" id="OQV12430.1"/>
    </source>
</evidence>
<evidence type="ECO:0000313" key="2">
    <source>
        <dbReference type="Proteomes" id="UP000192578"/>
    </source>
</evidence>
<dbReference type="AlphaFoldDB" id="A0A1W0WB77"/>
<dbReference type="Proteomes" id="UP000192578">
    <property type="component" value="Unassembled WGS sequence"/>
</dbReference>
<comment type="caution">
    <text evidence="1">The sequence shown here is derived from an EMBL/GenBank/DDBJ whole genome shotgun (WGS) entry which is preliminary data.</text>
</comment>
<dbReference type="EMBL" id="MTYJ01000145">
    <property type="protein sequence ID" value="OQV12430.1"/>
    <property type="molecule type" value="Genomic_DNA"/>
</dbReference>
<name>A0A1W0WB77_HYPEX</name>
<accession>A0A1W0WB77</accession>
<reference evidence="2" key="1">
    <citation type="submission" date="2017-01" db="EMBL/GenBank/DDBJ databases">
        <title>Comparative genomics of anhydrobiosis in the tardigrade Hypsibius dujardini.</title>
        <authorList>
            <person name="Yoshida Y."/>
            <person name="Koutsovoulos G."/>
            <person name="Laetsch D."/>
            <person name="Stevens L."/>
            <person name="Kumar S."/>
            <person name="Horikawa D."/>
            <person name="Ishino K."/>
            <person name="Komine S."/>
            <person name="Tomita M."/>
            <person name="Blaxter M."/>
            <person name="Arakawa K."/>
        </authorList>
    </citation>
    <scope>NUCLEOTIDE SEQUENCE [LARGE SCALE GENOMIC DNA]</scope>
    <source>
        <strain evidence="2">Z151</strain>
    </source>
</reference>
<protein>
    <submittedName>
        <fullName evidence="1">Uncharacterized protein</fullName>
    </submittedName>
</protein>
<sequence length="82" mass="9943">MLSDEPFLEWDQRYRNAERAQRPMTIRNWFIRQPDMLDMSLPTREYCEVVGLLAWPFPDEQLERLQRFAPTVSSKSRVRVLE</sequence>